<accession>A0ABR1G7I8</accession>
<dbReference type="Gene3D" id="2.60.120.330">
    <property type="entry name" value="B-lactam Antibiotic, Isopenicillin N Synthase, Chain"/>
    <property type="match status" value="1"/>
</dbReference>
<keyword evidence="7" id="KW-1185">Reference proteome</keyword>
<feature type="region of interest" description="Disordered" evidence="4">
    <location>
        <begin position="296"/>
        <end position="333"/>
    </location>
</feature>
<organism evidence="6 7">
    <name type="scientific">Aureococcus anophagefferens</name>
    <name type="common">Harmful bloom alga</name>
    <dbReference type="NCBI Taxonomy" id="44056"/>
    <lineage>
        <taxon>Eukaryota</taxon>
        <taxon>Sar</taxon>
        <taxon>Stramenopiles</taxon>
        <taxon>Ochrophyta</taxon>
        <taxon>Pelagophyceae</taxon>
        <taxon>Pelagomonadales</taxon>
        <taxon>Pelagomonadaceae</taxon>
        <taxon>Aureococcus</taxon>
    </lineage>
</organism>
<protein>
    <submittedName>
        <fullName evidence="6">Peptide-aspartate beta-dioxygenase</fullName>
    </submittedName>
</protein>
<dbReference type="PANTHER" id="PTHR46332">
    <property type="entry name" value="ASPARTATE BETA-HYDROXYLASE DOMAIN-CONTAINING PROTEIN 2"/>
    <property type="match status" value="1"/>
</dbReference>
<sequence length="333" mass="35674">MSSSLSRLARCERRLQNTHKCLASRRTRFSSLASRNWQLQKQQTAEAVLRQTAATTPARFRTFVERWVGADDDELYEARGQTLRARGDYPGLGEAARRDERPAWAGGLEAAAPAIRAEYEAAALRGGHEPFFGGDYGEQYDGVPLAAGGALAAGAAEAFPGTVAALATVLSAEGEGFDGAMHIGGTRLAFFARQGPRSNVAPHSDLCNYLLTAHLGLIVPGGCSLFFMGGAPPVAWEAGALAPLLQTSFTHAAVNDSDEARVILYFDFFHPDLDAAERAALQLFERTRKADEAAFFADAPADDAPPPWGDDAPPPWGDDAPPPELLARLAPRR</sequence>
<evidence type="ECO:0000256" key="2">
    <source>
        <dbReference type="ARBA" id="ARBA00022964"/>
    </source>
</evidence>
<evidence type="ECO:0000313" key="6">
    <source>
        <dbReference type="EMBL" id="KAK7249215.1"/>
    </source>
</evidence>
<dbReference type="Proteomes" id="UP001363151">
    <property type="component" value="Unassembled WGS sequence"/>
</dbReference>
<dbReference type="InterPro" id="IPR027443">
    <property type="entry name" value="IPNS-like_sf"/>
</dbReference>
<comment type="similarity">
    <text evidence="1">Belongs to the aspartyl/asparaginyl beta-hydroxylase family.</text>
</comment>
<keyword evidence="3" id="KW-0560">Oxidoreductase</keyword>
<proteinExistence type="inferred from homology"/>
<evidence type="ECO:0000256" key="4">
    <source>
        <dbReference type="SAM" id="MobiDB-lite"/>
    </source>
</evidence>
<feature type="compositionally biased region" description="Pro residues" evidence="4">
    <location>
        <begin position="303"/>
        <end position="324"/>
    </location>
</feature>
<dbReference type="InterPro" id="IPR007803">
    <property type="entry name" value="Asp/Arg/Pro-Hydrxlase"/>
</dbReference>
<keyword evidence="2" id="KW-0223">Dioxygenase</keyword>
<dbReference type="PANTHER" id="PTHR46332:SF5">
    <property type="entry name" value="ASPARTATE BETA-HYDROXYLASE DOMAIN CONTAINING 2"/>
    <property type="match status" value="1"/>
</dbReference>
<evidence type="ECO:0000259" key="5">
    <source>
        <dbReference type="Pfam" id="PF05118"/>
    </source>
</evidence>
<name>A0ABR1G7I8_AURAN</name>
<dbReference type="Pfam" id="PF05118">
    <property type="entry name" value="Asp_Arg_Hydrox"/>
    <property type="match status" value="1"/>
</dbReference>
<dbReference type="EMBL" id="JBBJCI010000081">
    <property type="protein sequence ID" value="KAK7249215.1"/>
    <property type="molecule type" value="Genomic_DNA"/>
</dbReference>
<gene>
    <name evidence="6" type="ORF">SO694_00046148</name>
</gene>
<evidence type="ECO:0000256" key="3">
    <source>
        <dbReference type="ARBA" id="ARBA00023002"/>
    </source>
</evidence>
<evidence type="ECO:0000313" key="7">
    <source>
        <dbReference type="Proteomes" id="UP001363151"/>
    </source>
</evidence>
<comment type="caution">
    <text evidence="6">The sequence shown here is derived from an EMBL/GenBank/DDBJ whole genome shotgun (WGS) entry which is preliminary data.</text>
</comment>
<feature type="domain" description="Aspartyl/asparaginy/proline hydroxylase" evidence="5">
    <location>
        <begin position="110"/>
        <end position="271"/>
    </location>
</feature>
<evidence type="ECO:0000256" key="1">
    <source>
        <dbReference type="ARBA" id="ARBA00007730"/>
    </source>
</evidence>
<reference evidence="6 7" key="1">
    <citation type="submission" date="2024-03" db="EMBL/GenBank/DDBJ databases">
        <title>Aureococcus anophagefferens CCMP1851 and Kratosvirus quantuckense: Draft genome of a second virus-susceptible host strain in the model system.</title>
        <authorList>
            <person name="Chase E."/>
            <person name="Truchon A.R."/>
            <person name="Schepens W."/>
            <person name="Wilhelm S.W."/>
        </authorList>
    </citation>
    <scope>NUCLEOTIDE SEQUENCE [LARGE SCALE GENOMIC DNA]</scope>
    <source>
        <strain evidence="6 7">CCMP1851</strain>
    </source>
</reference>
<dbReference type="InterPro" id="IPR051821">
    <property type="entry name" value="Asp/Asn_beta-hydroxylase"/>
</dbReference>